<proteinExistence type="predicted"/>
<keyword evidence="3" id="KW-1185">Reference proteome</keyword>
<feature type="chain" id="PRO_5032452849" description="Lipoprotein" evidence="1">
    <location>
        <begin position="27"/>
        <end position="139"/>
    </location>
</feature>
<reference evidence="2 3" key="1">
    <citation type="submission" date="2020-08" db="EMBL/GenBank/DDBJ databases">
        <title>Genomic Encyclopedia of Type Strains, Phase IV (KMG-IV): sequencing the most valuable type-strain genomes for metagenomic binning, comparative biology and taxonomic classification.</title>
        <authorList>
            <person name="Goeker M."/>
        </authorList>
    </citation>
    <scope>NUCLEOTIDE SEQUENCE [LARGE SCALE GENOMIC DNA]</scope>
    <source>
        <strain evidence="2 3">DSM 26723</strain>
    </source>
</reference>
<dbReference type="AlphaFoldDB" id="A0A841HW62"/>
<evidence type="ECO:0008006" key="4">
    <source>
        <dbReference type="Google" id="ProtNLM"/>
    </source>
</evidence>
<protein>
    <recommendedName>
        <fullName evidence="4">Lipoprotein</fullName>
    </recommendedName>
</protein>
<comment type="caution">
    <text evidence="2">The sequence shown here is derived from an EMBL/GenBank/DDBJ whole genome shotgun (WGS) entry which is preliminary data.</text>
</comment>
<organism evidence="2 3">
    <name type="scientific">Povalibacter uvarum</name>
    <dbReference type="NCBI Taxonomy" id="732238"/>
    <lineage>
        <taxon>Bacteria</taxon>
        <taxon>Pseudomonadati</taxon>
        <taxon>Pseudomonadota</taxon>
        <taxon>Gammaproteobacteria</taxon>
        <taxon>Steroidobacterales</taxon>
        <taxon>Steroidobacteraceae</taxon>
        <taxon>Povalibacter</taxon>
    </lineage>
</organism>
<feature type="signal peptide" evidence="1">
    <location>
        <begin position="1"/>
        <end position="26"/>
    </location>
</feature>
<name>A0A841HW62_9GAMM</name>
<sequence>MPPARSAIAWVSLVLIGCTGSVAWEAACGCGPMWEWVARDLGHPRSIGEEAMTPQFVAAETEKRLKGKPLNLETIRGIGPHFDSSCIRRSLVEVRCTFWMWTFEDQHRGIELQFERDEHGHNVGHVRGQYIYDKSAKDG</sequence>
<keyword evidence="1" id="KW-0732">Signal</keyword>
<evidence type="ECO:0000256" key="1">
    <source>
        <dbReference type="SAM" id="SignalP"/>
    </source>
</evidence>
<dbReference type="EMBL" id="JACHHZ010000008">
    <property type="protein sequence ID" value="MBB6096440.1"/>
    <property type="molecule type" value="Genomic_DNA"/>
</dbReference>
<dbReference type="PROSITE" id="PS51257">
    <property type="entry name" value="PROKAR_LIPOPROTEIN"/>
    <property type="match status" value="1"/>
</dbReference>
<evidence type="ECO:0000313" key="3">
    <source>
        <dbReference type="Proteomes" id="UP000588068"/>
    </source>
</evidence>
<evidence type="ECO:0000313" key="2">
    <source>
        <dbReference type="EMBL" id="MBB6096440.1"/>
    </source>
</evidence>
<gene>
    <name evidence="2" type="ORF">HNQ60_005362</name>
</gene>
<accession>A0A841HW62</accession>
<dbReference type="Proteomes" id="UP000588068">
    <property type="component" value="Unassembled WGS sequence"/>
</dbReference>